<comment type="caution">
    <text evidence="1">The sequence shown here is derived from an EMBL/GenBank/DDBJ whole genome shotgun (WGS) entry which is preliminary data.</text>
</comment>
<organism evidence="1 2">
    <name type="scientific">Aspergillus cavernicola</name>
    <dbReference type="NCBI Taxonomy" id="176166"/>
    <lineage>
        <taxon>Eukaryota</taxon>
        <taxon>Fungi</taxon>
        <taxon>Dikarya</taxon>
        <taxon>Ascomycota</taxon>
        <taxon>Pezizomycotina</taxon>
        <taxon>Eurotiomycetes</taxon>
        <taxon>Eurotiomycetidae</taxon>
        <taxon>Eurotiales</taxon>
        <taxon>Aspergillaceae</taxon>
        <taxon>Aspergillus</taxon>
        <taxon>Aspergillus subgen. Nidulantes</taxon>
    </lineage>
</organism>
<evidence type="ECO:0000313" key="2">
    <source>
        <dbReference type="Proteomes" id="UP001610335"/>
    </source>
</evidence>
<name>A0ABR4HP37_9EURO</name>
<gene>
    <name evidence="1" type="ORF">BDW59DRAFT_152843</name>
</gene>
<evidence type="ECO:0000313" key="1">
    <source>
        <dbReference type="EMBL" id="KAL2817236.1"/>
    </source>
</evidence>
<accession>A0ABR4HP37</accession>
<keyword evidence="2" id="KW-1185">Reference proteome</keyword>
<reference evidence="1 2" key="1">
    <citation type="submission" date="2024-07" db="EMBL/GenBank/DDBJ databases">
        <title>Section-level genome sequencing and comparative genomics of Aspergillus sections Usti and Cavernicolus.</title>
        <authorList>
            <consortium name="Lawrence Berkeley National Laboratory"/>
            <person name="Nybo J.L."/>
            <person name="Vesth T.C."/>
            <person name="Theobald S."/>
            <person name="Frisvad J.C."/>
            <person name="Larsen T.O."/>
            <person name="Kjaerboelling I."/>
            <person name="Rothschild-Mancinelli K."/>
            <person name="Lyhne E.K."/>
            <person name="Kogle M.E."/>
            <person name="Barry K."/>
            <person name="Clum A."/>
            <person name="Na H."/>
            <person name="Ledsgaard L."/>
            <person name="Lin J."/>
            <person name="Lipzen A."/>
            <person name="Kuo A."/>
            <person name="Riley R."/>
            <person name="Mondo S."/>
            <person name="LaButti K."/>
            <person name="Haridas S."/>
            <person name="Pangalinan J."/>
            <person name="Salamov A.A."/>
            <person name="Simmons B.A."/>
            <person name="Magnuson J.K."/>
            <person name="Chen J."/>
            <person name="Drula E."/>
            <person name="Henrissat B."/>
            <person name="Wiebenga A."/>
            <person name="Lubbers R.J."/>
            <person name="Gomes A.C."/>
            <person name="Makela M.R."/>
            <person name="Stajich J."/>
            <person name="Grigoriev I.V."/>
            <person name="Mortensen U.H."/>
            <person name="De vries R.P."/>
            <person name="Baker S.E."/>
            <person name="Andersen M.R."/>
        </authorList>
    </citation>
    <scope>NUCLEOTIDE SEQUENCE [LARGE SCALE GENOMIC DNA]</scope>
    <source>
        <strain evidence="1 2">CBS 600.67</strain>
    </source>
</reference>
<dbReference type="EMBL" id="JBFXLS010000094">
    <property type="protein sequence ID" value="KAL2817236.1"/>
    <property type="molecule type" value="Genomic_DNA"/>
</dbReference>
<sequence>MTLGCRKENHGLPPAIFQSRKGPSKVWFTAHRQRSRARCRVESRDGRQPIKIYKRTCRFKTRPRRFGSTREGSESALLRNRISMTISCMLSAGVFARPRTVSFLTEYISSTCSRPG</sequence>
<proteinExistence type="predicted"/>
<dbReference type="Proteomes" id="UP001610335">
    <property type="component" value="Unassembled WGS sequence"/>
</dbReference>
<protein>
    <submittedName>
        <fullName evidence="1">Uncharacterized protein</fullName>
    </submittedName>
</protein>